<dbReference type="KEGG" id="mlr:MELLADRAFT_70222"/>
<evidence type="ECO:0000259" key="9">
    <source>
        <dbReference type="PROSITE" id="PS51194"/>
    </source>
</evidence>
<keyword evidence="11" id="KW-1185">Reference proteome</keyword>
<dbReference type="HOGENOM" id="CLU_003526_0_0_1"/>
<feature type="domain" description="C2H2-type" evidence="7">
    <location>
        <begin position="6"/>
        <end position="36"/>
    </location>
</feature>
<evidence type="ECO:0000256" key="2">
    <source>
        <dbReference type="ARBA" id="ARBA00022741"/>
    </source>
</evidence>
<dbReference type="GO" id="GO:0005694">
    <property type="term" value="C:chromosome"/>
    <property type="evidence" value="ECO:0007669"/>
    <property type="project" value="TreeGrafter"/>
</dbReference>
<evidence type="ECO:0000256" key="6">
    <source>
        <dbReference type="PROSITE-ProRule" id="PRU00042"/>
    </source>
</evidence>
<dbReference type="InParanoid" id="F4SE37"/>
<gene>
    <name evidence="10" type="ORF">MELLADRAFT_70222</name>
</gene>
<accession>F4SE37</accession>
<dbReference type="Gene3D" id="3.40.50.300">
    <property type="entry name" value="P-loop containing nucleotide triphosphate hydrolases"/>
    <property type="match status" value="2"/>
</dbReference>
<reference evidence="11" key="1">
    <citation type="journal article" date="2011" name="Proc. Natl. Acad. Sci. U.S.A.">
        <title>Obligate biotrophy features unraveled by the genomic analysis of rust fungi.</title>
        <authorList>
            <person name="Duplessis S."/>
            <person name="Cuomo C.A."/>
            <person name="Lin Y.-C."/>
            <person name="Aerts A."/>
            <person name="Tisserant E."/>
            <person name="Veneault-Fourrey C."/>
            <person name="Joly D.L."/>
            <person name="Hacquard S."/>
            <person name="Amselem J."/>
            <person name="Cantarel B.L."/>
            <person name="Chiu R."/>
            <person name="Coutinho P.M."/>
            <person name="Feau N."/>
            <person name="Field M."/>
            <person name="Frey P."/>
            <person name="Gelhaye E."/>
            <person name="Goldberg J."/>
            <person name="Grabherr M.G."/>
            <person name="Kodira C.D."/>
            <person name="Kohler A."/>
            <person name="Kuees U."/>
            <person name="Lindquist E.A."/>
            <person name="Lucas S.M."/>
            <person name="Mago R."/>
            <person name="Mauceli E."/>
            <person name="Morin E."/>
            <person name="Murat C."/>
            <person name="Pangilinan J.L."/>
            <person name="Park R."/>
            <person name="Pearson M."/>
            <person name="Quesneville H."/>
            <person name="Rouhier N."/>
            <person name="Sakthikumar S."/>
            <person name="Salamov A.A."/>
            <person name="Schmutz J."/>
            <person name="Selles B."/>
            <person name="Shapiro H."/>
            <person name="Tanguay P."/>
            <person name="Tuskan G.A."/>
            <person name="Henrissat B."/>
            <person name="Van de Peer Y."/>
            <person name="Rouze P."/>
            <person name="Ellis J.G."/>
            <person name="Dodds P.N."/>
            <person name="Schein J.E."/>
            <person name="Zhong S."/>
            <person name="Hamelin R.C."/>
            <person name="Grigoriev I.V."/>
            <person name="Szabo L.J."/>
            <person name="Martin F."/>
        </authorList>
    </citation>
    <scope>NUCLEOTIDE SEQUENCE [LARGE SCALE GENOMIC DNA]</scope>
    <source>
        <strain evidence="11">98AG31 / pathotype 3-4-7</strain>
    </source>
</reference>
<evidence type="ECO:0000256" key="4">
    <source>
        <dbReference type="ARBA" id="ARBA00034617"/>
    </source>
</evidence>
<dbReference type="InterPro" id="IPR013087">
    <property type="entry name" value="Znf_C2H2_type"/>
</dbReference>
<dbReference type="OrthoDB" id="2507468at2759"/>
<keyword evidence="6" id="KW-0479">Metal-binding</keyword>
<evidence type="ECO:0000256" key="3">
    <source>
        <dbReference type="ARBA" id="ARBA00022840"/>
    </source>
</evidence>
<proteinExistence type="inferred from homology"/>
<evidence type="ECO:0000256" key="1">
    <source>
        <dbReference type="ARBA" id="ARBA00005446"/>
    </source>
</evidence>
<dbReference type="PROSITE" id="PS50157">
    <property type="entry name" value="ZINC_FINGER_C2H2_2"/>
    <property type="match status" value="1"/>
</dbReference>
<dbReference type="PROSITE" id="PS51192">
    <property type="entry name" value="HELICASE_ATP_BIND_1"/>
    <property type="match status" value="1"/>
</dbReference>
<dbReference type="GO" id="GO:0005634">
    <property type="term" value="C:nucleus"/>
    <property type="evidence" value="ECO:0007669"/>
    <property type="project" value="TreeGrafter"/>
</dbReference>
<dbReference type="InterPro" id="IPR001650">
    <property type="entry name" value="Helicase_C-like"/>
</dbReference>
<dbReference type="GO" id="GO:0008270">
    <property type="term" value="F:zinc ion binding"/>
    <property type="evidence" value="ECO:0007669"/>
    <property type="project" value="UniProtKB-KW"/>
</dbReference>
<name>F4SE37_MELLP</name>
<evidence type="ECO:0000259" key="8">
    <source>
        <dbReference type="PROSITE" id="PS51192"/>
    </source>
</evidence>
<dbReference type="PROSITE" id="PS51194">
    <property type="entry name" value="HELICASE_CTER"/>
    <property type="match status" value="1"/>
</dbReference>
<dbReference type="PANTHER" id="PTHR13710:SF145">
    <property type="entry name" value="ATP-DEPENDENT DNA HELICASE"/>
    <property type="match status" value="1"/>
</dbReference>
<sequence length="1541" mass="174227">MEGSMFPCADKDCDMVFPKKAKLDEHRRVAHQLQVTVKHNGDVFMIDRDCERMFRCPIGMGPPMAHKGVQDAGTATVIPCGDEIEVPDVLTKYSLAWNKRCKILICLECHVGVHVSEVWGHGTRAHAPFDYTKDEVKGDLIGYFDLVEGNVFPPDYRADLPCEPVQGLMCYNGYTCKLCNLTWPCKKTIDNHFSMKHAGGKYSSLYGTCLVNAEGFFDLPDLPTEDVRMLHCQRDKCQTLYLHNRTKSFAVLPHVPQFHVGWQPGVLEEQVVEESDPVKRLIEKLELDAVEMTDHGGDTSLEKEQANWIYVTGIHTYIQLMIESGKTVPELVIQVEGINSLEVMVPYIAAWIDKTMKRLHETGQLVKRLCMAETRHFSDPHCPSELEDNKGLMPLQEKASGLKYARILATFMWYLICQAETPLDPDYQLYNVTKASVLRLRDVVAPMRPPLKVPGQSDESDYTRITNNPVGKQVGKVLCSVFQVRTGGWSKQYQTPPMQFLALSTLKADGSYHDSSLLTHLIAAIQYATRLAFAEQYLDTPRGGFDPAADPLQPIKDDDRSLFDFLRKNGPGPFNCIRQLMHLVSTFVLSEALPDTTYWADSALEKLEVENKRVTISGIRNCIHLQQKKADADLAKLLKGCKMPAFDLDLYKEEPHSRKPFTNFLDHLGDEHRKYGHHLLKEWVRRKDVHGLLSDNWKSSMANNTSIYDPALWKRSAMLEWLDAFDRLQERLYFLYHVASGRFVFLMWYHKSRNITGKNKPRLTFLPKRHSMLWFYYLAFLRPTAIFFLKAVNSKDIASQMATKLWVHTRKGPLETSHFTNILKRKFAEGGIAQLGISGWRHVSVAIVDAHIKDHVDVLESGKNAIIDCQRGHNSATANASYGGTGGYDVDRESEKRYKAASKAMHRFWEIDGPVQSGIADPPTDNPIPAGELLELALEKYTGIRQAGTRTPFQADWLTMLFGRNHDMLVVARTGGGKSLGYMLPPLVEHSGITVVVQPLVALVTETLEMLKEKGINHIVFQAGAECVIEKWHRVVVCTTDAAAEEEFYGKLQRHKINQIIIDEAHCYKDDVTYRRYSSGVARLRQLNAPFVFMTATMQIGHEDYLYWLFCITNVKEFTEPTGRPELQFKTVRSSNWEAMIAQVGDIVTHSGLVDCDRNILFIENKKECNNAMDDLKKLYPNLSITKYYSKLEEGEGAANVKLWKTTPKCLMVATSGFGAGINYKHVRNVMIFGLPENDTEINKCFQEAGRAGRDMKAATVWLFETGKPEKGSFAEKIMDERRCIAETFAVPLDGEARDCTAVGCSNMCSHCTAKSASAGHKRKAIEEEELPLPGTQAMYLANVKRACVQANIVDQIALQIVKVRREMAGLCGYCLAKSHDETRHGDNGNKCDKIGCMRCTGGDHQWSTCKAIEMSRVLGKNGSAAYRLCHFCGLGDGHGQDKFHDQRIQGQLKRCDSGLQNVCDQFCWYHFHNERNLLSSLIKILKTSDRVVHMRVADVGHFQQWLGARGWLGCPWANMVTLFIVLRYPDMRKLAQSYVG</sequence>
<dbReference type="Pfam" id="PF00271">
    <property type="entry name" value="Helicase_C"/>
    <property type="match status" value="1"/>
</dbReference>
<dbReference type="VEuPathDB" id="FungiDB:MELLADRAFT_70222"/>
<dbReference type="PANTHER" id="PTHR13710">
    <property type="entry name" value="DNA HELICASE RECQ FAMILY MEMBER"/>
    <property type="match status" value="1"/>
</dbReference>
<dbReference type="SMART" id="SM00355">
    <property type="entry name" value="ZnF_C2H2"/>
    <property type="match status" value="2"/>
</dbReference>
<organism evidence="11">
    <name type="scientific">Melampsora larici-populina (strain 98AG31 / pathotype 3-4-7)</name>
    <name type="common">Poplar leaf rust fungus</name>
    <dbReference type="NCBI Taxonomy" id="747676"/>
    <lineage>
        <taxon>Eukaryota</taxon>
        <taxon>Fungi</taxon>
        <taxon>Dikarya</taxon>
        <taxon>Basidiomycota</taxon>
        <taxon>Pucciniomycotina</taxon>
        <taxon>Pucciniomycetes</taxon>
        <taxon>Pucciniales</taxon>
        <taxon>Melampsoraceae</taxon>
        <taxon>Melampsora</taxon>
    </lineage>
</organism>
<feature type="domain" description="Helicase C-terminal" evidence="9">
    <location>
        <begin position="1140"/>
        <end position="1297"/>
    </location>
</feature>
<keyword evidence="2" id="KW-0547">Nucleotide-binding</keyword>
<evidence type="ECO:0000259" key="7">
    <source>
        <dbReference type="PROSITE" id="PS50157"/>
    </source>
</evidence>
<dbReference type="RefSeq" id="XP_007419642.1">
    <property type="nucleotide sequence ID" value="XM_007419580.1"/>
</dbReference>
<keyword evidence="6" id="KW-0863">Zinc-finger</keyword>
<dbReference type="Proteomes" id="UP000001072">
    <property type="component" value="Unassembled WGS sequence"/>
</dbReference>
<dbReference type="GO" id="GO:0005524">
    <property type="term" value="F:ATP binding"/>
    <property type="evidence" value="ECO:0007669"/>
    <property type="project" value="UniProtKB-KW"/>
</dbReference>
<dbReference type="InterPro" id="IPR027417">
    <property type="entry name" value="P-loop_NTPase"/>
</dbReference>
<dbReference type="SMART" id="SM00490">
    <property type="entry name" value="HELICc"/>
    <property type="match status" value="1"/>
</dbReference>
<dbReference type="EMBL" id="GL883334">
    <property type="protein sequence ID" value="EGF97090.1"/>
    <property type="molecule type" value="Genomic_DNA"/>
</dbReference>
<dbReference type="InterPro" id="IPR014001">
    <property type="entry name" value="Helicase_ATP-bd"/>
</dbReference>
<dbReference type="PROSITE" id="PS00028">
    <property type="entry name" value="ZINC_FINGER_C2H2_1"/>
    <property type="match status" value="2"/>
</dbReference>
<comment type="similarity">
    <text evidence="1">Belongs to the helicase family. RecQ subfamily.</text>
</comment>
<feature type="domain" description="Helicase ATP-binding" evidence="8">
    <location>
        <begin position="959"/>
        <end position="1116"/>
    </location>
</feature>
<dbReference type="GO" id="GO:0043138">
    <property type="term" value="F:3'-5' DNA helicase activity"/>
    <property type="evidence" value="ECO:0007669"/>
    <property type="project" value="UniProtKB-EC"/>
</dbReference>
<dbReference type="Pfam" id="PF12013">
    <property type="entry name" value="OrsD"/>
    <property type="match status" value="1"/>
</dbReference>
<evidence type="ECO:0000313" key="10">
    <source>
        <dbReference type="EMBL" id="EGF97090.1"/>
    </source>
</evidence>
<dbReference type="GeneID" id="18931461"/>
<dbReference type="GO" id="GO:0003676">
    <property type="term" value="F:nucleic acid binding"/>
    <property type="evidence" value="ECO:0007669"/>
    <property type="project" value="InterPro"/>
</dbReference>
<protein>
    <recommendedName>
        <fullName evidence="5">DNA 3'-5' helicase</fullName>
        <ecNumber evidence="5">5.6.2.4</ecNumber>
    </recommendedName>
</protein>
<dbReference type="Pfam" id="PF00270">
    <property type="entry name" value="DEAD"/>
    <property type="match status" value="1"/>
</dbReference>
<dbReference type="EC" id="5.6.2.4" evidence="5"/>
<keyword evidence="6" id="KW-0862">Zinc</keyword>
<dbReference type="eggNOG" id="KOG0351">
    <property type="taxonomic scope" value="Eukaryota"/>
</dbReference>
<dbReference type="STRING" id="747676.F4SE37"/>
<comment type="catalytic activity">
    <reaction evidence="4">
        <text>Couples ATP hydrolysis with the unwinding of duplex DNA by translocating in the 3'-5' direction.</text>
        <dbReference type="EC" id="5.6.2.4"/>
    </reaction>
</comment>
<evidence type="ECO:0000256" key="5">
    <source>
        <dbReference type="ARBA" id="ARBA00034808"/>
    </source>
</evidence>
<dbReference type="InterPro" id="IPR011545">
    <property type="entry name" value="DEAD/DEAH_box_helicase_dom"/>
</dbReference>
<dbReference type="SUPFAM" id="SSF52540">
    <property type="entry name" value="P-loop containing nucleoside triphosphate hydrolases"/>
    <property type="match status" value="1"/>
</dbReference>
<keyword evidence="3" id="KW-0067">ATP-binding</keyword>
<dbReference type="SMART" id="SM00487">
    <property type="entry name" value="DEXDc"/>
    <property type="match status" value="1"/>
</dbReference>
<dbReference type="InterPro" id="IPR022698">
    <property type="entry name" value="OrsD"/>
</dbReference>
<evidence type="ECO:0000313" key="11">
    <source>
        <dbReference type="Proteomes" id="UP000001072"/>
    </source>
</evidence>